<dbReference type="WBParaSite" id="MBELARI_LOCUS18729">
    <property type="protein sequence ID" value="MBELARI_LOCUS18729"/>
    <property type="gene ID" value="MBELARI_LOCUS18729"/>
</dbReference>
<name>A0AAF3EYZ3_9BILA</name>
<feature type="compositionally biased region" description="Low complexity" evidence="1">
    <location>
        <begin position="21"/>
        <end position="31"/>
    </location>
</feature>
<organism evidence="2 3">
    <name type="scientific">Mesorhabditis belari</name>
    <dbReference type="NCBI Taxonomy" id="2138241"/>
    <lineage>
        <taxon>Eukaryota</taxon>
        <taxon>Metazoa</taxon>
        <taxon>Ecdysozoa</taxon>
        <taxon>Nematoda</taxon>
        <taxon>Chromadorea</taxon>
        <taxon>Rhabditida</taxon>
        <taxon>Rhabditina</taxon>
        <taxon>Rhabditomorpha</taxon>
        <taxon>Rhabditoidea</taxon>
        <taxon>Rhabditidae</taxon>
        <taxon>Mesorhabditinae</taxon>
        <taxon>Mesorhabditis</taxon>
    </lineage>
</organism>
<evidence type="ECO:0000313" key="3">
    <source>
        <dbReference type="WBParaSite" id="MBELARI_LOCUS18729"/>
    </source>
</evidence>
<sequence length="424" mass="48757">MPNDQPVNKRKRHYAEELEGTSTTSTAAFSTIPQTLSTENNLPSWTAFEYEQDMPFTPSVAQYQDLNQPQPHQPHQLPPPSDGLDLSNLLGGNMNLEMNQGEIVEPVYSNNAWFATDQSVDPYLDQRPPEAFNTAYPGHFQGSDQFSFESYPMGGSQEDLRDPDQPGPSHRYHIPQPQTFFDFIDDLRSSVSEDAVEGIESRVRDERKNLLEDWKVKDWKSNEWKKLEEHCTINFGCLPPPPPPAILYERKKNGRRMHPENEIDPYFHLTDKDALTLMEGKRRGNEMLKTGIASWHEAEDKQEAAKLLWKEILGRVINNRQSTAVKNRSTDAHGNFSRATVQICDAALRYRNLLERLFNGQMMGENDQREMNSIDQTILVPDEERQTLLSRVRNFAETEANKKPIARQKAMPKDEKNSKDKKKK</sequence>
<reference evidence="3" key="1">
    <citation type="submission" date="2024-02" db="UniProtKB">
        <authorList>
            <consortium name="WormBaseParasite"/>
        </authorList>
    </citation>
    <scope>IDENTIFICATION</scope>
</reference>
<feature type="region of interest" description="Disordered" evidence="1">
    <location>
        <begin position="65"/>
        <end position="85"/>
    </location>
</feature>
<feature type="region of interest" description="Disordered" evidence="1">
    <location>
        <begin position="144"/>
        <end position="169"/>
    </location>
</feature>
<feature type="region of interest" description="Disordered" evidence="1">
    <location>
        <begin position="394"/>
        <end position="424"/>
    </location>
</feature>
<dbReference type="AlphaFoldDB" id="A0AAF3EYZ3"/>
<dbReference type="Proteomes" id="UP000887575">
    <property type="component" value="Unassembled WGS sequence"/>
</dbReference>
<protein>
    <submittedName>
        <fullName evidence="3">Uncharacterized protein</fullName>
    </submittedName>
</protein>
<feature type="region of interest" description="Disordered" evidence="1">
    <location>
        <begin position="1"/>
        <end position="38"/>
    </location>
</feature>
<evidence type="ECO:0000313" key="2">
    <source>
        <dbReference type="Proteomes" id="UP000887575"/>
    </source>
</evidence>
<proteinExistence type="predicted"/>
<evidence type="ECO:0000256" key="1">
    <source>
        <dbReference type="SAM" id="MobiDB-lite"/>
    </source>
</evidence>
<accession>A0AAF3EYZ3</accession>
<keyword evidence="2" id="KW-1185">Reference proteome</keyword>